<comment type="caution">
    <text evidence="2">The sequence shown here is derived from an EMBL/GenBank/DDBJ whole genome shotgun (WGS) entry which is preliminary data.</text>
</comment>
<dbReference type="Proteomes" id="UP001189429">
    <property type="component" value="Unassembled WGS sequence"/>
</dbReference>
<feature type="non-terminal residue" evidence="2">
    <location>
        <position position="176"/>
    </location>
</feature>
<evidence type="ECO:0000313" key="3">
    <source>
        <dbReference type="Proteomes" id="UP001189429"/>
    </source>
</evidence>
<feature type="region of interest" description="Disordered" evidence="1">
    <location>
        <begin position="124"/>
        <end position="176"/>
    </location>
</feature>
<protein>
    <submittedName>
        <fullName evidence="2">Uncharacterized protein</fullName>
    </submittedName>
</protein>
<proteinExistence type="predicted"/>
<feature type="non-terminal residue" evidence="2">
    <location>
        <position position="1"/>
    </location>
</feature>
<sequence length="176" mass="18689">VPKVGRRNVAGLSFEEGSVPKHGRRNKQKDVRHTLVAYLLDYHPTVDDKFMNFVKGHDADIPAPSDLETSWSARQRARFLREVCGPEVPDNGLPDGATWGGMSFIPGLDSDALAATSIATLAEQDPSAPCVDEADAPPLGESPIAWLQPEPGRVAGSARDDPLATGAPTYGAACSD</sequence>
<name>A0ABN9WSN0_9DINO</name>
<dbReference type="EMBL" id="CAUYUJ010019027">
    <property type="protein sequence ID" value="CAK0888114.1"/>
    <property type="molecule type" value="Genomic_DNA"/>
</dbReference>
<reference evidence="2" key="1">
    <citation type="submission" date="2023-10" db="EMBL/GenBank/DDBJ databases">
        <authorList>
            <person name="Chen Y."/>
            <person name="Shah S."/>
            <person name="Dougan E. K."/>
            <person name="Thang M."/>
            <person name="Chan C."/>
        </authorList>
    </citation>
    <scope>NUCLEOTIDE SEQUENCE [LARGE SCALE GENOMIC DNA]</scope>
</reference>
<organism evidence="2 3">
    <name type="scientific">Prorocentrum cordatum</name>
    <dbReference type="NCBI Taxonomy" id="2364126"/>
    <lineage>
        <taxon>Eukaryota</taxon>
        <taxon>Sar</taxon>
        <taxon>Alveolata</taxon>
        <taxon>Dinophyceae</taxon>
        <taxon>Prorocentrales</taxon>
        <taxon>Prorocentraceae</taxon>
        <taxon>Prorocentrum</taxon>
    </lineage>
</organism>
<gene>
    <name evidence="2" type="ORF">PCOR1329_LOCUS68963</name>
</gene>
<accession>A0ABN9WSN0</accession>
<keyword evidence="3" id="KW-1185">Reference proteome</keyword>
<evidence type="ECO:0000256" key="1">
    <source>
        <dbReference type="SAM" id="MobiDB-lite"/>
    </source>
</evidence>
<evidence type="ECO:0000313" key="2">
    <source>
        <dbReference type="EMBL" id="CAK0888114.1"/>
    </source>
</evidence>